<name>A0AAU9L7L8_9STRA</name>
<organism evidence="2 3">
    <name type="scientific">Peronospora belbahrii</name>
    <dbReference type="NCBI Taxonomy" id="622444"/>
    <lineage>
        <taxon>Eukaryota</taxon>
        <taxon>Sar</taxon>
        <taxon>Stramenopiles</taxon>
        <taxon>Oomycota</taxon>
        <taxon>Peronosporomycetes</taxon>
        <taxon>Peronosporales</taxon>
        <taxon>Peronosporaceae</taxon>
        <taxon>Peronospora</taxon>
    </lineage>
</organism>
<gene>
    <name evidence="2" type="ORF">PBS003_LOCUS6410</name>
</gene>
<dbReference type="Proteomes" id="UP001160483">
    <property type="component" value="Unassembled WGS sequence"/>
</dbReference>
<evidence type="ECO:0000313" key="3">
    <source>
        <dbReference type="Proteomes" id="UP001160483"/>
    </source>
</evidence>
<comment type="caution">
    <text evidence="2">The sequence shown here is derived from an EMBL/GenBank/DDBJ whole genome shotgun (WGS) entry which is preliminary data.</text>
</comment>
<evidence type="ECO:0000256" key="1">
    <source>
        <dbReference type="SAM" id="MobiDB-lite"/>
    </source>
</evidence>
<protein>
    <submittedName>
        <fullName evidence="2">Uncharacterized protein</fullName>
    </submittedName>
</protein>
<feature type="region of interest" description="Disordered" evidence="1">
    <location>
        <begin position="33"/>
        <end position="71"/>
    </location>
</feature>
<dbReference type="AlphaFoldDB" id="A0AAU9L7L8"/>
<dbReference type="EMBL" id="CAKKTJ010000320">
    <property type="protein sequence ID" value="CAH0479776.1"/>
    <property type="molecule type" value="Genomic_DNA"/>
</dbReference>
<evidence type="ECO:0000313" key="2">
    <source>
        <dbReference type="EMBL" id="CAH0479776.1"/>
    </source>
</evidence>
<proteinExistence type="predicted"/>
<sequence>MQFERPKKDQAPKTPVWTALIVTVTYGVLPHVYGDGEGPTAKDPEGPTHQRGRSAPTLDQGPWTSHSVGNPKCKMRPLWFQEVWRLGLLEEADLRSLWQEGPSIRSLPISMSRLWRNPRGWEVPDGRVL</sequence>
<reference evidence="2" key="1">
    <citation type="submission" date="2021-11" db="EMBL/GenBank/DDBJ databases">
        <authorList>
            <person name="Islam A."/>
            <person name="Islam S."/>
            <person name="Flora M.S."/>
            <person name="Rahman M."/>
            <person name="Ziaur R.M."/>
            <person name="Epstein J.H."/>
            <person name="Hassan M."/>
            <person name="Klassen M."/>
            <person name="Woodard K."/>
            <person name="Webb A."/>
            <person name="Webby R.J."/>
            <person name="El Zowalaty M.E."/>
        </authorList>
    </citation>
    <scope>NUCLEOTIDE SEQUENCE</scope>
    <source>
        <strain evidence="2">Pbs3</strain>
    </source>
</reference>
<accession>A0AAU9L7L8</accession>